<keyword evidence="2" id="KW-1185">Reference proteome</keyword>
<dbReference type="OrthoDB" id="6120799at2"/>
<name>A0A084GJ09_METID</name>
<dbReference type="InterPro" id="IPR036249">
    <property type="entry name" value="Thioredoxin-like_sf"/>
</dbReference>
<gene>
    <name evidence="1" type="ORF">GS18_0221035</name>
</gene>
<dbReference type="Proteomes" id="UP000028549">
    <property type="component" value="Unassembled WGS sequence"/>
</dbReference>
<dbReference type="STRING" id="246786.GS18_0221035"/>
<sequence>MSLNAWFAKGLTAQEYMEQMNVNKEEMTIILKGFSLDEDDISILESIRSQSLRVIVLTEDWCGDAMLNNPILLKIAEEAGMDVRFLLRDSNLDLMDQYLTNGTSRAIPIFIFIDRDGNEKAVWGPRAPKIQQLVDSLRKQLPEKDHPDFKEKQSEMINKLTAAYKEDESLWKEVSYSIITTLKKRRLHV</sequence>
<evidence type="ECO:0000313" key="1">
    <source>
        <dbReference type="EMBL" id="KEZ47321.1"/>
    </source>
</evidence>
<organism evidence="1 2">
    <name type="scientific">Metabacillus indicus</name>
    <name type="common">Bacillus indicus</name>
    <dbReference type="NCBI Taxonomy" id="246786"/>
    <lineage>
        <taxon>Bacteria</taxon>
        <taxon>Bacillati</taxon>
        <taxon>Bacillota</taxon>
        <taxon>Bacilli</taxon>
        <taxon>Bacillales</taxon>
        <taxon>Bacillaceae</taxon>
        <taxon>Metabacillus</taxon>
    </lineage>
</organism>
<reference evidence="1 2" key="1">
    <citation type="journal article" date="2005" name="Int. J. Syst. Evol. Microbiol.">
        <title>Bacillus cibi sp. nov., isolated from jeotgal, a traditional Korean fermented seafood.</title>
        <authorList>
            <person name="Yoon J.H."/>
            <person name="Lee C.H."/>
            <person name="Oh T.K."/>
        </authorList>
    </citation>
    <scope>NUCLEOTIDE SEQUENCE [LARGE SCALE GENOMIC DNA]</scope>
    <source>
        <strain evidence="1 2">DSM 16189</strain>
    </source>
</reference>
<dbReference type="AlphaFoldDB" id="A0A084GJ09"/>
<evidence type="ECO:0000313" key="2">
    <source>
        <dbReference type="Proteomes" id="UP000028549"/>
    </source>
</evidence>
<dbReference type="RefSeq" id="WP_029567279.1">
    <property type="nucleotide sequence ID" value="NZ_JNVC02000024.1"/>
</dbReference>
<accession>A0A084GJ09</accession>
<protein>
    <submittedName>
        <fullName evidence="1">Thioredoxin</fullName>
    </submittedName>
</protein>
<dbReference type="EMBL" id="JNVC02000024">
    <property type="protein sequence ID" value="KEZ47321.1"/>
    <property type="molecule type" value="Genomic_DNA"/>
</dbReference>
<comment type="caution">
    <text evidence="1">The sequence shown here is derived from an EMBL/GenBank/DDBJ whole genome shotgun (WGS) entry which is preliminary data.</text>
</comment>
<dbReference type="SUPFAM" id="SSF52833">
    <property type="entry name" value="Thioredoxin-like"/>
    <property type="match status" value="1"/>
</dbReference>
<dbReference type="Gene3D" id="3.40.30.10">
    <property type="entry name" value="Glutaredoxin"/>
    <property type="match status" value="1"/>
</dbReference>
<dbReference type="Pfam" id="PF14595">
    <property type="entry name" value="Thioredoxin_9"/>
    <property type="match status" value="1"/>
</dbReference>
<proteinExistence type="predicted"/>